<dbReference type="AlphaFoldDB" id="A0A0M4EFA6"/>
<feature type="domain" description="MGAT4 A/B/C C-terminal" evidence="5">
    <location>
        <begin position="322"/>
        <end position="459"/>
    </location>
</feature>
<accession>A0A0M4EFA6</accession>
<evidence type="ECO:0000256" key="2">
    <source>
        <dbReference type="ARBA" id="ARBA00022676"/>
    </source>
</evidence>
<dbReference type="Pfam" id="PF04666">
    <property type="entry name" value="MGAT4_cons"/>
    <property type="match status" value="1"/>
</dbReference>
<dbReference type="GO" id="GO:0005783">
    <property type="term" value="C:endoplasmic reticulum"/>
    <property type="evidence" value="ECO:0007669"/>
    <property type="project" value="TreeGrafter"/>
</dbReference>
<dbReference type="GO" id="GO:0005793">
    <property type="term" value="C:endoplasmic reticulum-Golgi intermediate compartment"/>
    <property type="evidence" value="ECO:0007669"/>
    <property type="project" value="TreeGrafter"/>
</dbReference>
<dbReference type="OrthoDB" id="2016523at2759"/>
<dbReference type="PANTHER" id="PTHR12062:SF9">
    <property type="entry name" value="ALPHA-1,3-MANNOSYL-GLYCOPROTEIN 4-BETA-N-ACETYLGLUCOSAMINYLTRANSFERASE A, ISOFORM A"/>
    <property type="match status" value="1"/>
</dbReference>
<evidence type="ECO:0000313" key="7">
    <source>
        <dbReference type="Proteomes" id="UP000494163"/>
    </source>
</evidence>
<dbReference type="GO" id="GO:0008375">
    <property type="term" value="F:acetylglucosaminyltransferase activity"/>
    <property type="evidence" value="ECO:0007669"/>
    <property type="project" value="TreeGrafter"/>
</dbReference>
<sequence>MSKLKLLIAIALLVQIAVFVTWLVSFKPEEEIALEKLGGNAFRFPPHLLYKDNLEFGYISSKNRSDYNIVIGVTTKWHRKGWPLMRLLHSLMENMNQQEREETLIVVFIGEVNMLIVQRIVDELELRHKQHLESGLIDIIAPDRHYFPDLEQLRLQPTDTYALVKQQSKQNLELAFLMSYARNKGLFYVQLEDHMLSLQPQFVSTMKRFAYIKSALGNPKLPSWFVLDFNAASIAGKLFKCAELPYFINYLQMFYNDMNSLQLLHFFIQTKVCYHQKMSELRCERNMQRYWLKYDTALFGQSMLTKVSSTTTAAEPQTRVLVSSSMSAYQHYILSSVYLGERYYIGRLPAFEELPQPGDVVQFIFQQPTLLRSYIIRSGSTAEPLKRLYNTNVEVRPALEISALQLANEYNVTEDEFLIVGAFDSRGVAAGMLDASIGALQELRLRIQDFRDHEVLLNEIKLELIE</sequence>
<evidence type="ECO:0000256" key="3">
    <source>
        <dbReference type="ARBA" id="ARBA00022679"/>
    </source>
</evidence>
<name>A0A0M4EFA6_DROBS</name>
<dbReference type="InterPro" id="IPR006759">
    <property type="entry name" value="Glyco_transf_54"/>
</dbReference>
<comment type="pathway">
    <text evidence="1">Protein modification; protein glycosylation.</text>
</comment>
<evidence type="ECO:0000259" key="5">
    <source>
        <dbReference type="Pfam" id="PF23524"/>
    </source>
</evidence>
<dbReference type="GO" id="GO:0006487">
    <property type="term" value="P:protein N-linked glycosylation"/>
    <property type="evidence" value="ECO:0007669"/>
    <property type="project" value="TreeGrafter"/>
</dbReference>
<dbReference type="OMA" id="ICHPEKD"/>
<evidence type="ECO:0000259" key="4">
    <source>
        <dbReference type="Pfam" id="PF04666"/>
    </source>
</evidence>
<dbReference type="STRING" id="30019.A0A0M4EFA6"/>
<dbReference type="EMBL" id="CP012525">
    <property type="protein sequence ID" value="ALC44608.1"/>
    <property type="molecule type" value="Genomic_DNA"/>
</dbReference>
<dbReference type="PANTHER" id="PTHR12062">
    <property type="entry name" value="N-ACETYLGLUCOSAMINYLTRANSFERASE VI"/>
    <property type="match status" value="1"/>
</dbReference>
<protein>
    <submittedName>
        <fullName evidence="6">Maker745</fullName>
    </submittedName>
</protein>
<evidence type="ECO:0000313" key="6">
    <source>
        <dbReference type="EMBL" id="ALC44608.1"/>
    </source>
</evidence>
<dbReference type="InterPro" id="IPR057279">
    <property type="entry name" value="MGAT4"/>
</dbReference>
<dbReference type="InterPro" id="IPR056576">
    <property type="entry name" value="MGAT4_A/B/C_C"/>
</dbReference>
<keyword evidence="7" id="KW-1185">Reference proteome</keyword>
<feature type="domain" description="MGAT4 conserved region" evidence="4">
    <location>
        <begin position="54"/>
        <end position="303"/>
    </location>
</feature>
<keyword evidence="3" id="KW-0808">Transferase</keyword>
<dbReference type="GO" id="GO:0005795">
    <property type="term" value="C:Golgi stack"/>
    <property type="evidence" value="ECO:0007669"/>
    <property type="project" value="TreeGrafter"/>
</dbReference>
<dbReference type="Proteomes" id="UP000494163">
    <property type="component" value="Chromosome 3L"/>
</dbReference>
<organism evidence="6 7">
    <name type="scientific">Drosophila busckii</name>
    <name type="common">Fruit fly</name>
    <dbReference type="NCBI Taxonomy" id="30019"/>
    <lineage>
        <taxon>Eukaryota</taxon>
        <taxon>Metazoa</taxon>
        <taxon>Ecdysozoa</taxon>
        <taxon>Arthropoda</taxon>
        <taxon>Hexapoda</taxon>
        <taxon>Insecta</taxon>
        <taxon>Pterygota</taxon>
        <taxon>Neoptera</taxon>
        <taxon>Endopterygota</taxon>
        <taxon>Diptera</taxon>
        <taxon>Brachycera</taxon>
        <taxon>Muscomorpha</taxon>
        <taxon>Ephydroidea</taxon>
        <taxon>Drosophilidae</taxon>
        <taxon>Drosophila</taxon>
    </lineage>
</organism>
<proteinExistence type="predicted"/>
<dbReference type="Pfam" id="PF23524">
    <property type="entry name" value="MGAT4A_C"/>
    <property type="match status" value="1"/>
</dbReference>
<gene>
    <name evidence="6" type="ORF">Dbus_chr3Lg1774</name>
</gene>
<keyword evidence="2" id="KW-0328">Glycosyltransferase</keyword>
<reference evidence="6 7" key="1">
    <citation type="submission" date="2015-08" db="EMBL/GenBank/DDBJ databases">
        <title>Ancestral chromatin configuration constrains chromatin evolution on differentiating sex chromosomes in Drosophila.</title>
        <authorList>
            <person name="Zhou Q."/>
            <person name="Bachtrog D."/>
        </authorList>
    </citation>
    <scope>NUCLEOTIDE SEQUENCE [LARGE SCALE GENOMIC DNA]</scope>
    <source>
        <tissue evidence="6">Whole larvae</tissue>
    </source>
</reference>
<evidence type="ECO:0000256" key="1">
    <source>
        <dbReference type="ARBA" id="ARBA00004922"/>
    </source>
</evidence>